<dbReference type="PANTHER" id="PTHR33398:SF1">
    <property type="entry name" value="SMALL RIBOSOMAL SUBUNIT PROTEIN BS20C"/>
    <property type="match status" value="1"/>
</dbReference>
<keyword evidence="5 8" id="KW-0689">Ribosomal protein</keyword>
<dbReference type="Proteomes" id="UP000824169">
    <property type="component" value="Unassembled WGS sequence"/>
</dbReference>
<proteinExistence type="inferred from homology"/>
<evidence type="ECO:0000256" key="8">
    <source>
        <dbReference type="HAMAP-Rule" id="MF_00500"/>
    </source>
</evidence>
<evidence type="ECO:0000256" key="2">
    <source>
        <dbReference type="ARBA" id="ARBA00007634"/>
    </source>
</evidence>
<dbReference type="GO" id="GO:0015935">
    <property type="term" value="C:small ribosomal subunit"/>
    <property type="evidence" value="ECO:0007669"/>
    <property type="project" value="TreeGrafter"/>
</dbReference>
<reference evidence="9" key="1">
    <citation type="submission" date="2020-10" db="EMBL/GenBank/DDBJ databases">
        <authorList>
            <person name="Gilroy R."/>
        </authorList>
    </citation>
    <scope>NUCLEOTIDE SEQUENCE</scope>
    <source>
        <strain evidence="9">CHK188-20938</strain>
    </source>
</reference>
<evidence type="ECO:0000256" key="7">
    <source>
        <dbReference type="ARBA" id="ARBA00035136"/>
    </source>
</evidence>
<keyword evidence="6 8" id="KW-0687">Ribonucleoprotein</keyword>
<accession>A0A9D1P3B1</accession>
<dbReference type="GO" id="GO:0006412">
    <property type="term" value="P:translation"/>
    <property type="evidence" value="ECO:0007669"/>
    <property type="project" value="UniProtKB-UniRule"/>
</dbReference>
<dbReference type="Pfam" id="PF01649">
    <property type="entry name" value="Ribosomal_S20p"/>
    <property type="match status" value="1"/>
</dbReference>
<comment type="caution">
    <text evidence="9">The sequence shown here is derived from an EMBL/GenBank/DDBJ whole genome shotgun (WGS) entry which is preliminary data.</text>
</comment>
<evidence type="ECO:0000256" key="5">
    <source>
        <dbReference type="ARBA" id="ARBA00022980"/>
    </source>
</evidence>
<dbReference type="FunFam" id="1.20.58.110:FF:000001">
    <property type="entry name" value="30S ribosomal protein S20"/>
    <property type="match status" value="1"/>
</dbReference>
<name>A0A9D1P3B1_9FIRM</name>
<dbReference type="AlphaFoldDB" id="A0A9D1P3B1"/>
<keyword evidence="4 8" id="KW-0694">RNA-binding</keyword>
<evidence type="ECO:0000256" key="3">
    <source>
        <dbReference type="ARBA" id="ARBA00022730"/>
    </source>
</evidence>
<dbReference type="InterPro" id="IPR036510">
    <property type="entry name" value="Ribosomal_bS20_sf"/>
</dbReference>
<evidence type="ECO:0000313" key="10">
    <source>
        <dbReference type="Proteomes" id="UP000824169"/>
    </source>
</evidence>
<dbReference type="PANTHER" id="PTHR33398">
    <property type="entry name" value="30S RIBOSOMAL PROTEIN S20"/>
    <property type="match status" value="1"/>
</dbReference>
<comment type="similarity">
    <text evidence="2 8">Belongs to the bacterial ribosomal protein bS20 family.</text>
</comment>
<dbReference type="GO" id="GO:0070181">
    <property type="term" value="F:small ribosomal subunit rRNA binding"/>
    <property type="evidence" value="ECO:0007669"/>
    <property type="project" value="TreeGrafter"/>
</dbReference>
<dbReference type="SUPFAM" id="SSF46992">
    <property type="entry name" value="Ribosomal protein S20"/>
    <property type="match status" value="1"/>
</dbReference>
<dbReference type="InterPro" id="IPR002583">
    <property type="entry name" value="Ribosomal_bS20"/>
</dbReference>
<dbReference type="GO" id="GO:0003735">
    <property type="term" value="F:structural constituent of ribosome"/>
    <property type="evidence" value="ECO:0007669"/>
    <property type="project" value="InterPro"/>
</dbReference>
<dbReference type="NCBIfam" id="TIGR00029">
    <property type="entry name" value="S20"/>
    <property type="match status" value="1"/>
</dbReference>
<reference evidence="9" key="2">
    <citation type="journal article" date="2021" name="PeerJ">
        <title>Extensive microbial diversity within the chicken gut microbiome revealed by metagenomics and culture.</title>
        <authorList>
            <person name="Gilroy R."/>
            <person name="Ravi A."/>
            <person name="Getino M."/>
            <person name="Pursley I."/>
            <person name="Horton D.L."/>
            <person name="Alikhan N.F."/>
            <person name="Baker D."/>
            <person name="Gharbi K."/>
            <person name="Hall N."/>
            <person name="Watson M."/>
            <person name="Adriaenssens E.M."/>
            <person name="Foster-Nyarko E."/>
            <person name="Jarju S."/>
            <person name="Secka A."/>
            <person name="Antonio M."/>
            <person name="Oren A."/>
            <person name="Chaudhuri R.R."/>
            <person name="La Ragione R."/>
            <person name="Hildebrand F."/>
            <person name="Pallen M.J."/>
        </authorList>
    </citation>
    <scope>NUCLEOTIDE SEQUENCE</scope>
    <source>
        <strain evidence="9">CHK188-20938</strain>
    </source>
</reference>
<keyword evidence="3 8" id="KW-0699">rRNA-binding</keyword>
<dbReference type="HAMAP" id="MF_00500">
    <property type="entry name" value="Ribosomal_bS20"/>
    <property type="match status" value="1"/>
</dbReference>
<comment type="function">
    <text evidence="1 8">Binds directly to 16S ribosomal RNA.</text>
</comment>
<sequence length="112" mass="12472">MFHRRFPCLLRCTDRKEFRILEVYSLANIKSAKKRILVNRTRAERNKSIRSAVKTSIKKVEAAVAAKDKEAAAAALTAAISTIDKAETKGVYHKNNASRKVSRLSKAVNSIA</sequence>
<evidence type="ECO:0000256" key="6">
    <source>
        <dbReference type="ARBA" id="ARBA00023274"/>
    </source>
</evidence>
<dbReference type="EMBL" id="DVOO01000015">
    <property type="protein sequence ID" value="HIV25191.1"/>
    <property type="molecule type" value="Genomic_DNA"/>
</dbReference>
<gene>
    <name evidence="8 9" type="primary">rpsT</name>
    <name evidence="9" type="ORF">IAB71_05295</name>
</gene>
<protein>
    <recommendedName>
        <fullName evidence="7 8">Small ribosomal subunit protein bS20</fullName>
    </recommendedName>
</protein>
<evidence type="ECO:0000256" key="4">
    <source>
        <dbReference type="ARBA" id="ARBA00022884"/>
    </source>
</evidence>
<evidence type="ECO:0000313" key="9">
    <source>
        <dbReference type="EMBL" id="HIV25191.1"/>
    </source>
</evidence>
<evidence type="ECO:0000256" key="1">
    <source>
        <dbReference type="ARBA" id="ARBA00003134"/>
    </source>
</evidence>
<organism evidence="9 10">
    <name type="scientific">Candidatus Scatomonas pullistercoris</name>
    <dbReference type="NCBI Taxonomy" id="2840920"/>
    <lineage>
        <taxon>Bacteria</taxon>
        <taxon>Bacillati</taxon>
        <taxon>Bacillota</taxon>
        <taxon>Clostridia</taxon>
        <taxon>Lachnospirales</taxon>
        <taxon>Lachnospiraceae</taxon>
        <taxon>Lachnospiraceae incertae sedis</taxon>
        <taxon>Candidatus Scatomonas</taxon>
    </lineage>
</organism>
<dbReference type="Gene3D" id="1.20.58.110">
    <property type="entry name" value="Ribosomal protein S20"/>
    <property type="match status" value="1"/>
</dbReference>